<evidence type="ECO:0000256" key="9">
    <source>
        <dbReference type="SAM" id="Phobius"/>
    </source>
</evidence>
<feature type="region of interest" description="Disordered" evidence="8">
    <location>
        <begin position="307"/>
        <end position="343"/>
    </location>
</feature>
<proteinExistence type="inferred from homology"/>
<keyword evidence="4 9" id="KW-0812">Transmembrane</keyword>
<evidence type="ECO:0000256" key="7">
    <source>
        <dbReference type="PROSITE-ProRule" id="PRU00473"/>
    </source>
</evidence>
<evidence type="ECO:0000256" key="1">
    <source>
        <dbReference type="ARBA" id="ARBA00004162"/>
    </source>
</evidence>
<evidence type="ECO:0000313" key="12">
    <source>
        <dbReference type="Proteomes" id="UP000582231"/>
    </source>
</evidence>
<dbReference type="InterPro" id="IPR025713">
    <property type="entry name" value="MotB-like_N_dom"/>
</dbReference>
<dbReference type="GO" id="GO:0005886">
    <property type="term" value="C:plasma membrane"/>
    <property type="evidence" value="ECO:0007669"/>
    <property type="project" value="UniProtKB-SubCell"/>
</dbReference>
<evidence type="ECO:0000256" key="8">
    <source>
        <dbReference type="SAM" id="MobiDB-lite"/>
    </source>
</evidence>
<evidence type="ECO:0000259" key="10">
    <source>
        <dbReference type="PROSITE" id="PS51123"/>
    </source>
</evidence>
<dbReference type="AlphaFoldDB" id="A0A852RRI1"/>
<dbReference type="InterPro" id="IPR050330">
    <property type="entry name" value="Bact_OuterMem_StrucFunc"/>
</dbReference>
<evidence type="ECO:0000256" key="6">
    <source>
        <dbReference type="ARBA" id="ARBA00023136"/>
    </source>
</evidence>
<dbReference type="RefSeq" id="WP_179727729.1">
    <property type="nucleotide sequence ID" value="NZ_BAABEF010000001.1"/>
</dbReference>
<feature type="region of interest" description="Disordered" evidence="8">
    <location>
        <begin position="1"/>
        <end position="27"/>
    </location>
</feature>
<dbReference type="Gene3D" id="3.30.1330.60">
    <property type="entry name" value="OmpA-like domain"/>
    <property type="match status" value="1"/>
</dbReference>
<dbReference type="PROSITE" id="PS51123">
    <property type="entry name" value="OMPA_2"/>
    <property type="match status" value="1"/>
</dbReference>
<dbReference type="InterPro" id="IPR036737">
    <property type="entry name" value="OmpA-like_sf"/>
</dbReference>
<dbReference type="CDD" id="cd07185">
    <property type="entry name" value="OmpA_C-like"/>
    <property type="match status" value="1"/>
</dbReference>
<name>A0A852RRI1_9ACTN</name>
<dbReference type="SUPFAM" id="SSF103088">
    <property type="entry name" value="OmpA-like"/>
    <property type="match status" value="1"/>
</dbReference>
<feature type="compositionally biased region" description="Basic and acidic residues" evidence="8">
    <location>
        <begin position="18"/>
        <end position="27"/>
    </location>
</feature>
<evidence type="ECO:0000256" key="4">
    <source>
        <dbReference type="ARBA" id="ARBA00022692"/>
    </source>
</evidence>
<protein>
    <submittedName>
        <fullName evidence="11">Chemotaxis protein MotB</fullName>
    </submittedName>
</protein>
<feature type="domain" description="OmpA-like" evidence="10">
    <location>
        <begin position="167"/>
        <end position="288"/>
    </location>
</feature>
<organism evidence="11 12">
    <name type="scientific">Nocardioides kongjuensis</name>
    <dbReference type="NCBI Taxonomy" id="349522"/>
    <lineage>
        <taxon>Bacteria</taxon>
        <taxon>Bacillati</taxon>
        <taxon>Actinomycetota</taxon>
        <taxon>Actinomycetes</taxon>
        <taxon>Propionibacteriales</taxon>
        <taxon>Nocardioidaceae</taxon>
        <taxon>Nocardioides</taxon>
    </lineage>
</organism>
<dbReference type="PANTHER" id="PTHR30329:SF21">
    <property type="entry name" value="LIPOPROTEIN YIAD-RELATED"/>
    <property type="match status" value="1"/>
</dbReference>
<comment type="similarity">
    <text evidence="2">Belongs to the MotB family.</text>
</comment>
<evidence type="ECO:0000313" key="11">
    <source>
        <dbReference type="EMBL" id="NYD31470.1"/>
    </source>
</evidence>
<evidence type="ECO:0000256" key="5">
    <source>
        <dbReference type="ARBA" id="ARBA00022989"/>
    </source>
</evidence>
<keyword evidence="6 7" id="KW-0472">Membrane</keyword>
<keyword evidence="12" id="KW-1185">Reference proteome</keyword>
<evidence type="ECO:0000256" key="2">
    <source>
        <dbReference type="ARBA" id="ARBA00008914"/>
    </source>
</evidence>
<dbReference type="PANTHER" id="PTHR30329">
    <property type="entry name" value="STATOR ELEMENT OF FLAGELLAR MOTOR COMPLEX"/>
    <property type="match status" value="1"/>
</dbReference>
<dbReference type="EMBL" id="JACCBF010000001">
    <property type="protein sequence ID" value="NYD31470.1"/>
    <property type="molecule type" value="Genomic_DNA"/>
</dbReference>
<dbReference type="InterPro" id="IPR006665">
    <property type="entry name" value="OmpA-like"/>
</dbReference>
<dbReference type="Pfam" id="PF13677">
    <property type="entry name" value="MotB_plug"/>
    <property type="match status" value="1"/>
</dbReference>
<keyword evidence="5 9" id="KW-1133">Transmembrane helix</keyword>
<feature type="transmembrane region" description="Helical" evidence="9">
    <location>
        <begin position="33"/>
        <end position="56"/>
    </location>
</feature>
<feature type="compositionally biased region" description="Gly residues" evidence="8">
    <location>
        <begin position="1"/>
        <end position="10"/>
    </location>
</feature>
<gene>
    <name evidence="11" type="ORF">BJ958_003016</name>
</gene>
<comment type="caution">
    <text evidence="11">The sequence shown here is derived from an EMBL/GenBank/DDBJ whole genome shotgun (WGS) entry which is preliminary data.</text>
</comment>
<keyword evidence="3" id="KW-1003">Cell membrane</keyword>
<dbReference type="Proteomes" id="UP000582231">
    <property type="component" value="Unassembled WGS sequence"/>
</dbReference>
<sequence length="343" mass="37618">MSAGKAGRGAGPPRRRHHDEDHEEHGAGHERWLVTYADMVTLLMVLFIVMFAMSTVDEKKYAQLKEGLAVGFGREQSILNGASPISNAKGASDPGEASYEMLLAQVPESQRETVTKILQESDRLKNERAQGAARAEVDRLLKVWKRIDKALREQGLRDDVRATIDERGLVVSLVSQHVVFEPDIAELTDRGRRVVDTIAPVLAELTEPIELDGHTNQEPVKPRYFPSDWELSLARAANVLHRLEDSHGIPARRLRATGFGHTKPLVDPARHGSQRVNKRVDILVLSQQPAETRALMGEAYAELRREAGLDGLPVDPAGDGTGSDPAAAGSPIPGTDDSREDQP</sequence>
<accession>A0A852RRI1</accession>
<dbReference type="Pfam" id="PF00691">
    <property type="entry name" value="OmpA"/>
    <property type="match status" value="1"/>
</dbReference>
<reference evidence="11 12" key="1">
    <citation type="submission" date="2020-07" db="EMBL/GenBank/DDBJ databases">
        <title>Sequencing the genomes of 1000 actinobacteria strains.</title>
        <authorList>
            <person name="Klenk H.-P."/>
        </authorList>
    </citation>
    <scope>NUCLEOTIDE SEQUENCE [LARGE SCALE GENOMIC DNA]</scope>
    <source>
        <strain evidence="11 12">DSM 19082</strain>
    </source>
</reference>
<comment type="subcellular location">
    <subcellularLocation>
        <location evidence="1">Cell membrane</location>
        <topology evidence="1">Single-pass membrane protein</topology>
    </subcellularLocation>
</comment>
<evidence type="ECO:0000256" key="3">
    <source>
        <dbReference type="ARBA" id="ARBA00022475"/>
    </source>
</evidence>